<keyword evidence="8" id="KW-0349">Heme</keyword>
<dbReference type="InterPro" id="IPR008333">
    <property type="entry name" value="Cbr1-like_FAD-bd_dom"/>
</dbReference>
<dbReference type="Pfam" id="PF00174">
    <property type="entry name" value="Oxidored_molyb"/>
    <property type="match status" value="1"/>
</dbReference>
<keyword evidence="11" id="KW-0274">FAD</keyword>
<feature type="domain" description="Cytochrome b5 heme-binding" evidence="20">
    <location>
        <begin position="522"/>
        <end position="597"/>
    </location>
</feature>
<keyword evidence="23" id="KW-1185">Reference proteome</keyword>
<comment type="similarity">
    <text evidence="5 17">Belongs to the nitrate reductase family.</text>
</comment>
<evidence type="ECO:0000256" key="8">
    <source>
        <dbReference type="ARBA" id="ARBA00022617"/>
    </source>
</evidence>
<organism evidence="22 23">
    <name type="scientific">Zasmidium cellare</name>
    <name type="common">Wine cellar mold</name>
    <name type="synonym">Racodium cellare</name>
    <dbReference type="NCBI Taxonomy" id="395010"/>
    <lineage>
        <taxon>Eukaryota</taxon>
        <taxon>Fungi</taxon>
        <taxon>Dikarya</taxon>
        <taxon>Ascomycota</taxon>
        <taxon>Pezizomycotina</taxon>
        <taxon>Dothideomycetes</taxon>
        <taxon>Dothideomycetidae</taxon>
        <taxon>Mycosphaerellales</taxon>
        <taxon>Mycosphaerellaceae</taxon>
        <taxon>Zasmidium</taxon>
    </lineage>
</organism>
<evidence type="ECO:0000256" key="7">
    <source>
        <dbReference type="ARBA" id="ARBA00022505"/>
    </source>
</evidence>
<dbReference type="Gene3D" id="3.40.50.80">
    <property type="entry name" value="Nucleotide-binding domain of ferredoxin-NADP reductase (FNR) module"/>
    <property type="match status" value="1"/>
</dbReference>
<feature type="compositionally biased region" description="Basic and acidic residues" evidence="18">
    <location>
        <begin position="26"/>
        <end position="40"/>
    </location>
</feature>
<evidence type="ECO:0000256" key="3">
    <source>
        <dbReference type="ARBA" id="ARBA00001974"/>
    </source>
</evidence>
<dbReference type="SUPFAM" id="SSF56524">
    <property type="entry name" value="Oxidoreductase molybdopterin-binding domain"/>
    <property type="match status" value="1"/>
</dbReference>
<dbReference type="InterPro" id="IPR012137">
    <property type="entry name" value="Nitr_rd_NADH"/>
</dbReference>
<dbReference type="Pfam" id="PF03404">
    <property type="entry name" value="Mo-co_dimer"/>
    <property type="match status" value="1"/>
</dbReference>
<dbReference type="EMBL" id="JAXOVC010000002">
    <property type="protein sequence ID" value="KAK4506207.1"/>
    <property type="molecule type" value="Genomic_DNA"/>
</dbReference>
<dbReference type="Pfam" id="PF00970">
    <property type="entry name" value="FAD_binding_6"/>
    <property type="match status" value="1"/>
</dbReference>
<comment type="caution">
    <text evidence="22">The sequence shown here is derived from an EMBL/GenBank/DDBJ whole genome shotgun (WGS) entry which is preliminary data.</text>
</comment>
<dbReference type="SUPFAM" id="SSF55856">
    <property type="entry name" value="Cytochrome b5-like heme/steroid binding domain"/>
    <property type="match status" value="1"/>
</dbReference>
<evidence type="ECO:0000256" key="1">
    <source>
        <dbReference type="ARBA" id="ARBA00001924"/>
    </source>
</evidence>
<dbReference type="PRINTS" id="PR00406">
    <property type="entry name" value="CYTB5RDTASE"/>
</dbReference>
<sequence>MSSVPTHSQQPPWRPVEVPPTPPDSDSEKAESDSASEHANSDFPLAPPSSEPTQVLDLDKKTPDSWLPRDPRLIRLTGVHPFNVEAPLSALYNEGFLTSPELFYVRNHGHVPQVKDEDIPDWEFSVEGLVDRPITLTLRQLMDEYEQHTYPITLVCAGNRRKEQNMVRKTKGFSWGAAGVSTALFTGVLMADVIRRARPRKGARYVCMEGADKLPNGYYGTSVKLNWVMDENRGMMLAHGMNGEMLRPDHGKPLRAVIPGQIGGRSVKWLKKLIVTAEPSDNWYHIYDNRVLPTMVSPEESAKKPEWWTDERYAIYDLSTNSAVAYPAHDERLATTEPSQSYRVKGYAYGGGGRRVTRVEISLDQGKTWRLANIDYAEDRYRDANPQQLYGGSLDFGWREASFCWCFWDLDISIAELADAKDILCRAMDESMNLQPKDMYWSVLGMMNNPWFRIAIHKEHGQLRFEHPTQPALMPGGWMERVKKAGGDLTNGFWGEQIEGQSVPAAVEEEKAEIKMTKDGVDEKITIDDLRKHDKEDAPWFVVNGEVYDGTAFLKDHPGGATSITSAAGLDCTDEFMAIHSENAKSMMPSYHIGSLDEEGRAALSGAEVQPDENAPPSPSFLSSRAWKKAILHSKQSISWDTHVFTFKLEHDDQILGLPTGQHLMIRLRDPATREAIIRSYTPISEISKRGYMDVLVKLYLDTNDRPGGKMSKALDSLPLGHYVDFKGPIGKFQYLGKGRCAVNGDERHIKTFYMICGGSGITPIYQVFRAVMQDRDDKTKCVVLDGNRLLEDILYKAELDGFAKDNEEKCQLLYTLTQAPEEWTGLRGRIAAPLLNEHVGRKMHADGEAMVLVCGPEALEKSVHQALLTIGWKDEELLFF</sequence>
<dbReference type="PANTHER" id="PTHR19372:SF7">
    <property type="entry name" value="SULFITE OXIDASE, MITOCHONDRIAL"/>
    <property type="match status" value="1"/>
</dbReference>
<dbReference type="PRINTS" id="PR00371">
    <property type="entry name" value="FPNCR"/>
</dbReference>
<feature type="compositionally biased region" description="Basic and acidic residues" evidence="18">
    <location>
        <begin position="57"/>
        <end position="69"/>
    </location>
</feature>
<feature type="domain" description="FAD-binding FR-type" evidence="21">
    <location>
        <begin position="625"/>
        <end position="736"/>
    </location>
</feature>
<evidence type="ECO:0000256" key="9">
    <source>
        <dbReference type="ARBA" id="ARBA00022630"/>
    </source>
</evidence>
<dbReference type="InterPro" id="IPR005066">
    <property type="entry name" value="MoCF_OxRdtse_dimer"/>
</dbReference>
<dbReference type="InterPro" id="IPR018506">
    <property type="entry name" value="Cyt_B5_heme-BS"/>
</dbReference>
<evidence type="ECO:0000256" key="12">
    <source>
        <dbReference type="ARBA" id="ARBA00023002"/>
    </source>
</evidence>
<evidence type="ECO:0000256" key="11">
    <source>
        <dbReference type="ARBA" id="ARBA00022827"/>
    </source>
</evidence>
<evidence type="ECO:0000256" key="13">
    <source>
        <dbReference type="ARBA" id="ARBA00023004"/>
    </source>
</evidence>
<dbReference type="SMART" id="SM01117">
    <property type="entry name" value="Cyt-b5"/>
    <property type="match status" value="1"/>
</dbReference>
<comment type="catalytic activity">
    <reaction evidence="16">
        <text>nitrite + NADP(+) + H2O = nitrate + NADPH + H(+)</text>
        <dbReference type="Rhea" id="RHEA:19061"/>
        <dbReference type="ChEBI" id="CHEBI:15377"/>
        <dbReference type="ChEBI" id="CHEBI:15378"/>
        <dbReference type="ChEBI" id="CHEBI:16301"/>
        <dbReference type="ChEBI" id="CHEBI:17632"/>
        <dbReference type="ChEBI" id="CHEBI:57783"/>
        <dbReference type="ChEBI" id="CHEBI:58349"/>
        <dbReference type="EC" id="1.7.1.3"/>
    </reaction>
</comment>
<dbReference type="InterPro" id="IPR039261">
    <property type="entry name" value="FNR_nucleotide-bd"/>
</dbReference>
<dbReference type="SUPFAM" id="SSF63380">
    <property type="entry name" value="Riboflavin synthase domain-like"/>
    <property type="match status" value="1"/>
</dbReference>
<comment type="cofactor">
    <cofactor evidence="2">
        <name>heme</name>
        <dbReference type="ChEBI" id="CHEBI:30413"/>
    </cofactor>
</comment>
<dbReference type="InterPro" id="IPR017927">
    <property type="entry name" value="FAD-bd_FR_type"/>
</dbReference>
<dbReference type="Gene3D" id="2.40.30.10">
    <property type="entry name" value="Translation factors"/>
    <property type="match status" value="1"/>
</dbReference>
<dbReference type="InterPro" id="IPR000572">
    <property type="entry name" value="OxRdtase_Mopterin-bd_dom"/>
</dbReference>
<dbReference type="InterPro" id="IPR036400">
    <property type="entry name" value="Cyt_B5-like_heme/steroid_sf"/>
</dbReference>
<dbReference type="PANTHER" id="PTHR19372">
    <property type="entry name" value="SULFITE REDUCTASE"/>
    <property type="match status" value="1"/>
</dbReference>
<dbReference type="InterPro" id="IPR008335">
    <property type="entry name" value="Mopterin_OxRdtase_euk"/>
</dbReference>
<comment type="subunit">
    <text evidence="6">Homodimer.</text>
</comment>
<evidence type="ECO:0000256" key="19">
    <source>
        <dbReference type="SAM" id="Phobius"/>
    </source>
</evidence>
<comment type="cofactor">
    <cofactor evidence="1">
        <name>Mo-molybdopterin</name>
        <dbReference type="ChEBI" id="CHEBI:71302"/>
    </cofactor>
</comment>
<dbReference type="InterPro" id="IPR001709">
    <property type="entry name" value="Flavoprot_Pyr_Nucl_cyt_Rdtase"/>
</dbReference>
<evidence type="ECO:0000256" key="2">
    <source>
        <dbReference type="ARBA" id="ARBA00001971"/>
    </source>
</evidence>
<name>A0ABR0EX44_ZASCE</name>
<dbReference type="PRINTS" id="PR00363">
    <property type="entry name" value="CYTOCHROMEB5"/>
</dbReference>
<dbReference type="Gene3D" id="3.10.120.10">
    <property type="entry name" value="Cytochrome b5-like heme/steroid binding domain"/>
    <property type="match status" value="1"/>
</dbReference>
<dbReference type="InterPro" id="IPR036374">
    <property type="entry name" value="OxRdtase_Mopterin-bd_sf"/>
</dbReference>
<dbReference type="CDD" id="cd06183">
    <property type="entry name" value="cyt_b5_reduct_like"/>
    <property type="match status" value="1"/>
</dbReference>
<evidence type="ECO:0000256" key="5">
    <source>
        <dbReference type="ARBA" id="ARBA00006253"/>
    </source>
</evidence>
<proteinExistence type="inferred from homology"/>
<feature type="compositionally biased region" description="Pro residues" evidence="18">
    <location>
        <begin position="12"/>
        <end position="23"/>
    </location>
</feature>
<dbReference type="InterPro" id="IPR001433">
    <property type="entry name" value="OxRdtase_FAD/NAD-bd"/>
</dbReference>
<keyword evidence="14 17" id="KW-0534">Nitrate assimilation</keyword>
<keyword evidence="19" id="KW-0472">Membrane</keyword>
<evidence type="ECO:0000256" key="15">
    <source>
        <dbReference type="ARBA" id="ARBA00023157"/>
    </source>
</evidence>
<evidence type="ECO:0000256" key="14">
    <source>
        <dbReference type="ARBA" id="ARBA00023063"/>
    </source>
</evidence>
<dbReference type="PROSITE" id="PS51384">
    <property type="entry name" value="FAD_FR"/>
    <property type="match status" value="1"/>
</dbReference>
<dbReference type="Pfam" id="PF00175">
    <property type="entry name" value="NAD_binding_1"/>
    <property type="match status" value="1"/>
</dbReference>
<accession>A0ABR0EX44</accession>
<keyword evidence="9" id="KW-0285">Flavoprotein</keyword>
<evidence type="ECO:0000313" key="23">
    <source>
        <dbReference type="Proteomes" id="UP001305779"/>
    </source>
</evidence>
<evidence type="ECO:0000256" key="16">
    <source>
        <dbReference type="ARBA" id="ARBA00049155"/>
    </source>
</evidence>
<dbReference type="PROSITE" id="PS00559">
    <property type="entry name" value="MOLYBDOPTERIN_EUK"/>
    <property type="match status" value="1"/>
</dbReference>
<dbReference type="Pfam" id="PF00173">
    <property type="entry name" value="Cyt-b5"/>
    <property type="match status" value="1"/>
</dbReference>
<dbReference type="InterPro" id="IPR017938">
    <property type="entry name" value="Riboflavin_synthase-like_b-brl"/>
</dbReference>
<evidence type="ECO:0000256" key="6">
    <source>
        <dbReference type="ARBA" id="ARBA00011738"/>
    </source>
</evidence>
<dbReference type="PROSITE" id="PS00191">
    <property type="entry name" value="CYTOCHROME_B5_1"/>
    <property type="match status" value="1"/>
</dbReference>
<dbReference type="SUPFAM" id="SSF52343">
    <property type="entry name" value="Ferredoxin reductase-like, C-terminal NADP-linked domain"/>
    <property type="match status" value="1"/>
</dbReference>
<keyword evidence="19" id="KW-0812">Transmembrane</keyword>
<dbReference type="InterPro" id="IPR001199">
    <property type="entry name" value="Cyt_B5-like_heme/steroid-bd"/>
</dbReference>
<evidence type="ECO:0000256" key="10">
    <source>
        <dbReference type="ARBA" id="ARBA00022723"/>
    </source>
</evidence>
<keyword evidence="19" id="KW-1133">Transmembrane helix</keyword>
<comment type="function">
    <text evidence="4 17">Nitrate reductase is a key enzyme involved in the first step of nitrate assimilation in plants, fungi and bacteria.</text>
</comment>
<keyword evidence="13" id="KW-0408">Iron</keyword>
<dbReference type="InterPro" id="IPR022407">
    <property type="entry name" value="OxRdtase_Mopterin_BS"/>
</dbReference>
<evidence type="ECO:0000259" key="20">
    <source>
        <dbReference type="PROSITE" id="PS50255"/>
    </source>
</evidence>
<evidence type="ECO:0000313" key="22">
    <source>
        <dbReference type="EMBL" id="KAK4506207.1"/>
    </source>
</evidence>
<dbReference type="PROSITE" id="PS50255">
    <property type="entry name" value="CYTOCHROME_B5_2"/>
    <property type="match status" value="1"/>
</dbReference>
<comment type="cofactor">
    <cofactor evidence="3">
        <name>FAD</name>
        <dbReference type="ChEBI" id="CHEBI:57692"/>
    </cofactor>
</comment>
<keyword evidence="15" id="KW-1015">Disulfide bond</keyword>
<evidence type="ECO:0000256" key="4">
    <source>
        <dbReference type="ARBA" id="ARBA00003838"/>
    </source>
</evidence>
<evidence type="ECO:0000256" key="17">
    <source>
        <dbReference type="PIRNR" id="PIRNR000233"/>
    </source>
</evidence>
<gene>
    <name evidence="22" type="ORF">PRZ48_004172</name>
</gene>
<feature type="compositionally biased region" description="Polar residues" evidence="18">
    <location>
        <begin position="1"/>
        <end position="10"/>
    </location>
</feature>
<keyword evidence="10" id="KW-0479">Metal-binding</keyword>
<dbReference type="PRINTS" id="PR00407">
    <property type="entry name" value="EUMOPTERIN"/>
</dbReference>
<keyword evidence="7" id="KW-0500">Molybdenum</keyword>
<protein>
    <recommendedName>
        <fullName evidence="17">Nitrate reductase</fullName>
    </recommendedName>
</protein>
<evidence type="ECO:0000259" key="21">
    <source>
        <dbReference type="PROSITE" id="PS51384"/>
    </source>
</evidence>
<reference evidence="22 23" key="1">
    <citation type="journal article" date="2023" name="G3 (Bethesda)">
        <title>A chromosome-level genome assembly of Zasmidium syzygii isolated from banana leaves.</title>
        <authorList>
            <person name="van Westerhoven A.C."/>
            <person name="Mehrabi R."/>
            <person name="Talebi R."/>
            <person name="Steentjes M.B.F."/>
            <person name="Corcolon B."/>
            <person name="Chong P.A."/>
            <person name="Kema G.H.J."/>
            <person name="Seidl M.F."/>
        </authorList>
    </citation>
    <scope>NUCLEOTIDE SEQUENCE [LARGE SCALE GENOMIC DNA]</scope>
    <source>
        <strain evidence="22 23">P124</strain>
    </source>
</reference>
<dbReference type="SUPFAM" id="SSF81296">
    <property type="entry name" value="E set domains"/>
    <property type="match status" value="1"/>
</dbReference>
<dbReference type="Proteomes" id="UP001305779">
    <property type="component" value="Unassembled WGS sequence"/>
</dbReference>
<evidence type="ECO:0000256" key="18">
    <source>
        <dbReference type="SAM" id="MobiDB-lite"/>
    </source>
</evidence>
<feature type="region of interest" description="Disordered" evidence="18">
    <location>
        <begin position="1"/>
        <end position="69"/>
    </location>
</feature>
<dbReference type="InterPro" id="IPR014756">
    <property type="entry name" value="Ig_E-set"/>
</dbReference>
<feature type="transmembrane region" description="Helical" evidence="19">
    <location>
        <begin position="173"/>
        <end position="194"/>
    </location>
</feature>
<dbReference type="Gene3D" id="2.60.40.650">
    <property type="match status" value="1"/>
</dbReference>
<dbReference type="PIRSF" id="PIRSF000233">
    <property type="entry name" value="Nitr_rd_NADH"/>
    <property type="match status" value="1"/>
</dbReference>
<keyword evidence="12" id="KW-0560">Oxidoreductase</keyword>
<dbReference type="Gene3D" id="3.90.420.10">
    <property type="entry name" value="Oxidoreductase, molybdopterin-binding domain"/>
    <property type="match status" value="1"/>
</dbReference>